<sequence length="253" mass="28906">MSQLNFNKISEVREKLLHHPIYKEMNDSNKIKTLMSHHVFAVWDFMSLLKRLQQDLTCVTVPWTPAKNAQYGRFINEIVIEEETDSDGEGGYISHFELYLKAMDEVNADTTPITTFITRIKAGEQVSDALNNLSLPASVKNFVNFSISIAMNGKPHEVAAAFFFGREDLIPDMFQLLLDELKSRGENAKWMQYYLSHHIELDGDDHGPLAEKLLYSLCEDDPEKLKEAEEIAIGALQSRIELWDGVIEQLNNN</sequence>
<dbReference type="Proteomes" id="UP000217083">
    <property type="component" value="Unassembled WGS sequence"/>
</dbReference>
<dbReference type="EMBL" id="NPIA01000002">
    <property type="protein sequence ID" value="OZM57613.1"/>
    <property type="molecule type" value="Genomic_DNA"/>
</dbReference>
<name>A0A263BV33_9BACI</name>
<evidence type="ECO:0000313" key="1">
    <source>
        <dbReference type="EMBL" id="OZM57613.1"/>
    </source>
</evidence>
<dbReference type="Gene3D" id="1.20.910.10">
    <property type="entry name" value="Heme oxygenase-like"/>
    <property type="match status" value="1"/>
</dbReference>
<reference evidence="2" key="1">
    <citation type="submission" date="2017-08" db="EMBL/GenBank/DDBJ databases">
        <authorList>
            <person name="Huang Z."/>
        </authorList>
    </citation>
    <scope>NUCLEOTIDE SEQUENCE [LARGE SCALE GENOMIC DNA]</scope>
    <source>
        <strain evidence="2">SA5d-4</strain>
    </source>
</reference>
<dbReference type="RefSeq" id="WP_094922433.1">
    <property type="nucleotide sequence ID" value="NZ_NPIA01000002.1"/>
</dbReference>
<accession>A0A263BV33</accession>
<dbReference type="InterPro" id="IPR016084">
    <property type="entry name" value="Haem_Oase-like_multi-hlx"/>
</dbReference>
<proteinExistence type="predicted"/>
<keyword evidence="2" id="KW-1185">Reference proteome</keyword>
<protein>
    <submittedName>
        <fullName evidence="1">Antimetabolite toxin biosynthesis protein MgoB</fullName>
    </submittedName>
</protein>
<dbReference type="SUPFAM" id="SSF48613">
    <property type="entry name" value="Heme oxygenase-like"/>
    <property type="match status" value="1"/>
</dbReference>
<organism evidence="1 2">
    <name type="scientific">Lottiidibacillus patelloidae</name>
    <dbReference type="NCBI Taxonomy" id="2670334"/>
    <lineage>
        <taxon>Bacteria</taxon>
        <taxon>Bacillati</taxon>
        <taxon>Bacillota</taxon>
        <taxon>Bacilli</taxon>
        <taxon>Bacillales</taxon>
        <taxon>Bacillaceae</taxon>
        <taxon>Lottiidibacillus</taxon>
    </lineage>
</organism>
<dbReference type="AlphaFoldDB" id="A0A263BV33"/>
<evidence type="ECO:0000313" key="2">
    <source>
        <dbReference type="Proteomes" id="UP000217083"/>
    </source>
</evidence>
<gene>
    <name evidence="1" type="ORF">CIB95_04375</name>
</gene>
<dbReference type="Pfam" id="PF11251">
    <property type="entry name" value="DUF3050"/>
    <property type="match status" value="1"/>
</dbReference>
<reference evidence="1 2" key="2">
    <citation type="submission" date="2017-09" db="EMBL/GenBank/DDBJ databases">
        <title>Bacillus patelloidae sp. nov., isolated from the intestinal tract of a marine limpet.</title>
        <authorList>
            <person name="Liu R."/>
            <person name="Dong C."/>
            <person name="Shao Z."/>
        </authorList>
    </citation>
    <scope>NUCLEOTIDE SEQUENCE [LARGE SCALE GENOMIC DNA]</scope>
    <source>
        <strain evidence="1 2">SA5d-4</strain>
    </source>
</reference>
<comment type="caution">
    <text evidence="1">The sequence shown here is derived from an EMBL/GenBank/DDBJ whole genome shotgun (WGS) entry which is preliminary data.</text>
</comment>
<dbReference type="InterPro" id="IPR024423">
    <property type="entry name" value="DUF3050"/>
</dbReference>